<dbReference type="Pfam" id="PF00814">
    <property type="entry name" value="TsaD"/>
    <property type="match status" value="1"/>
</dbReference>
<dbReference type="SUPFAM" id="SSF53067">
    <property type="entry name" value="Actin-like ATPase domain"/>
    <property type="match status" value="2"/>
</dbReference>
<gene>
    <name evidence="3" type="ORF">B7Z01_02425</name>
</gene>
<dbReference type="InterPro" id="IPR022496">
    <property type="entry name" value="T6A_TsaB"/>
</dbReference>
<dbReference type="InterPro" id="IPR043129">
    <property type="entry name" value="ATPase_NBD"/>
</dbReference>
<dbReference type="PANTHER" id="PTHR11735:SF11">
    <property type="entry name" value="TRNA THREONYLCARBAMOYLADENOSINE BIOSYNTHESIS PROTEIN TSAB"/>
    <property type="match status" value="1"/>
</dbReference>
<proteinExistence type="predicted"/>
<dbReference type="CDD" id="cd24032">
    <property type="entry name" value="ASKHA_NBD_TsaB"/>
    <property type="match status" value="1"/>
</dbReference>
<reference evidence="3 4" key="1">
    <citation type="submission" date="2017-03" db="EMBL/GenBank/DDBJ databases">
        <title>Lifting the veil on microbial sulfur biogeochemistry in mining wastewaters.</title>
        <authorList>
            <person name="Kantor R.S."/>
            <person name="Colenbrander Nelson T."/>
            <person name="Marshall S."/>
            <person name="Bennett D."/>
            <person name="Apte S."/>
            <person name="Camacho D."/>
            <person name="Thomas B.C."/>
            <person name="Warren L.A."/>
            <person name="Banfield J.F."/>
        </authorList>
    </citation>
    <scope>NUCLEOTIDE SEQUENCE [LARGE SCALE GENOMIC DNA]</scope>
    <source>
        <strain evidence="3">32-69-9</strain>
    </source>
</reference>
<keyword evidence="3" id="KW-0808">Transferase</keyword>
<dbReference type="Proteomes" id="UP000215595">
    <property type="component" value="Unassembled WGS sequence"/>
</dbReference>
<name>A0A258FT17_9CAUL</name>
<evidence type="ECO:0000313" key="3">
    <source>
        <dbReference type="EMBL" id="OYX35760.1"/>
    </source>
</evidence>
<comment type="caution">
    <text evidence="3">The sequence shown here is derived from an EMBL/GenBank/DDBJ whole genome shotgun (WGS) entry which is preliminary data.</text>
</comment>
<feature type="domain" description="Gcp-like" evidence="2">
    <location>
        <begin position="29"/>
        <end position="125"/>
    </location>
</feature>
<protein>
    <submittedName>
        <fullName evidence="3">tRNA (Adenosine(37)-N6)-threonylcarbamoyltransferase complex dimerization subunit type 1 TsaB</fullName>
    </submittedName>
</protein>
<evidence type="ECO:0000256" key="1">
    <source>
        <dbReference type="SAM" id="MobiDB-lite"/>
    </source>
</evidence>
<dbReference type="GO" id="GO:0005829">
    <property type="term" value="C:cytosol"/>
    <property type="evidence" value="ECO:0007669"/>
    <property type="project" value="TreeGrafter"/>
</dbReference>
<accession>A0A258FT17</accession>
<dbReference type="PANTHER" id="PTHR11735">
    <property type="entry name" value="TRNA N6-ADENOSINE THREONYLCARBAMOYLTRANSFERASE"/>
    <property type="match status" value="1"/>
</dbReference>
<organism evidence="3 4">
    <name type="scientific">Brevundimonas subvibrioides</name>
    <dbReference type="NCBI Taxonomy" id="74313"/>
    <lineage>
        <taxon>Bacteria</taxon>
        <taxon>Pseudomonadati</taxon>
        <taxon>Pseudomonadota</taxon>
        <taxon>Alphaproteobacteria</taxon>
        <taxon>Caulobacterales</taxon>
        <taxon>Caulobacteraceae</taxon>
        <taxon>Brevundimonas</taxon>
    </lineage>
</organism>
<evidence type="ECO:0000259" key="2">
    <source>
        <dbReference type="Pfam" id="PF00814"/>
    </source>
</evidence>
<dbReference type="NCBIfam" id="TIGR03725">
    <property type="entry name" value="T6A_YeaZ"/>
    <property type="match status" value="1"/>
</dbReference>
<dbReference type="InterPro" id="IPR000905">
    <property type="entry name" value="Gcp-like_dom"/>
</dbReference>
<dbReference type="EMBL" id="NCEB01000003">
    <property type="protein sequence ID" value="OYX35760.1"/>
    <property type="molecule type" value="Genomic_DNA"/>
</dbReference>
<feature type="region of interest" description="Disordered" evidence="1">
    <location>
        <begin position="192"/>
        <end position="222"/>
    </location>
</feature>
<dbReference type="Gene3D" id="3.30.420.40">
    <property type="match status" value="2"/>
</dbReference>
<dbReference type="GO" id="GO:0002949">
    <property type="term" value="P:tRNA threonylcarbamoyladenosine modification"/>
    <property type="evidence" value="ECO:0007669"/>
    <property type="project" value="InterPro"/>
</dbReference>
<sequence length="222" mass="23064">MRVLVIDTALGACTVGLCENDRVLAQRSEVMARGHSERLGGFARDVVASAAVGFDSIDRIGVTVGPGSFTGLRVGLAFALGLGQALGRPVIGLSSLHALAWTIEGGPHGPVAAAIDARRGEVYLQTWRDGEPLGPPEALTIETARERLSMTGLDWRWVGSGAALLAEVSAPTVTEPTVLALASLTARLDPTGHPARPLYLRAPDATPPTRLPGQARPVAQSG</sequence>
<dbReference type="AlphaFoldDB" id="A0A258FT17"/>
<dbReference type="GO" id="GO:0016740">
    <property type="term" value="F:transferase activity"/>
    <property type="evidence" value="ECO:0007669"/>
    <property type="project" value="UniProtKB-KW"/>
</dbReference>
<evidence type="ECO:0000313" key="4">
    <source>
        <dbReference type="Proteomes" id="UP000215595"/>
    </source>
</evidence>